<dbReference type="Gene3D" id="1.20.5.340">
    <property type="match status" value="1"/>
</dbReference>
<feature type="coiled-coil region" evidence="1">
    <location>
        <begin position="61"/>
        <end position="95"/>
    </location>
</feature>
<keyword evidence="1" id="KW-0175">Coiled coil</keyword>
<gene>
    <name evidence="2" type="ORF">GLOINDRAFT_64094</name>
</gene>
<evidence type="ECO:0000256" key="1">
    <source>
        <dbReference type="SAM" id="Coils"/>
    </source>
</evidence>
<dbReference type="VEuPathDB" id="FungiDB:RhiirFUN_012493"/>
<dbReference type="EMBL" id="KI297298">
    <property type="protein sequence ID" value="ESA00299.1"/>
    <property type="molecule type" value="Genomic_DNA"/>
</dbReference>
<evidence type="ECO:0000313" key="2">
    <source>
        <dbReference type="EMBL" id="ESA00299.1"/>
    </source>
</evidence>
<name>U9SWH5_RHIID</name>
<dbReference type="HOGENOM" id="CLU_168676_0_0_1"/>
<proteinExistence type="predicted"/>
<dbReference type="AlphaFoldDB" id="U9SWH5"/>
<sequence>MERYIKNLEVKLENLTLEQIKDQELINEMKLEISQLKSNESNSEAYIEGLENKLYANEGHAAKLDETITKLEKRLRQRDLEYHELEERLRKAEVDEEKSLLLDDLNVRDKKI</sequence>
<feature type="non-terminal residue" evidence="2">
    <location>
        <position position="112"/>
    </location>
</feature>
<protein>
    <submittedName>
        <fullName evidence="2">Uncharacterized protein</fullName>
    </submittedName>
</protein>
<reference evidence="2" key="1">
    <citation type="submission" date="2013-07" db="EMBL/GenBank/DDBJ databases">
        <title>The genome of an arbuscular mycorrhizal fungus provides insights into the evolution of the oldest plant symbiosis.</title>
        <authorList>
            <consortium name="DOE Joint Genome Institute"/>
            <person name="Tisserant E."/>
            <person name="Malbreil M."/>
            <person name="Kuo A."/>
            <person name="Kohler A."/>
            <person name="Symeonidi A."/>
            <person name="Balestrini R."/>
            <person name="Charron P."/>
            <person name="Duensing N."/>
            <person name="Frei-dit-Frey N."/>
            <person name="Gianinazzi-Pearson V."/>
            <person name="Gilbert B."/>
            <person name="Handa Y."/>
            <person name="Hijri M."/>
            <person name="Kaul R."/>
            <person name="Kawaguchi M."/>
            <person name="Krajinski F."/>
            <person name="Lammers P."/>
            <person name="Lapierre D."/>
            <person name="Masclaux F.G."/>
            <person name="Murat C."/>
            <person name="Morin E."/>
            <person name="Ndikumana S."/>
            <person name="Pagni M."/>
            <person name="Petitpierre D."/>
            <person name="Requena N."/>
            <person name="Rosikiewicz P."/>
            <person name="Riley R."/>
            <person name="Saito K."/>
            <person name="San Clemente H."/>
            <person name="Shapiro H."/>
            <person name="van Tuinen D."/>
            <person name="Becard G."/>
            <person name="Bonfante P."/>
            <person name="Paszkowski U."/>
            <person name="Shachar-Hill Y."/>
            <person name="Young J.P."/>
            <person name="Sanders I.R."/>
            <person name="Henrissat B."/>
            <person name="Rensing S.A."/>
            <person name="Grigoriev I.V."/>
            <person name="Corradi N."/>
            <person name="Roux C."/>
            <person name="Martin F."/>
        </authorList>
    </citation>
    <scope>NUCLEOTIDE SEQUENCE</scope>
    <source>
        <strain evidence="2">DAOM 197198</strain>
    </source>
</reference>
<accession>U9SWH5</accession>
<organism evidence="2">
    <name type="scientific">Rhizophagus irregularis (strain DAOM 181602 / DAOM 197198 / MUCL 43194)</name>
    <name type="common">Arbuscular mycorrhizal fungus</name>
    <name type="synonym">Glomus intraradices</name>
    <dbReference type="NCBI Taxonomy" id="747089"/>
    <lineage>
        <taxon>Eukaryota</taxon>
        <taxon>Fungi</taxon>
        <taxon>Fungi incertae sedis</taxon>
        <taxon>Mucoromycota</taxon>
        <taxon>Glomeromycotina</taxon>
        <taxon>Glomeromycetes</taxon>
        <taxon>Glomerales</taxon>
        <taxon>Glomeraceae</taxon>
        <taxon>Rhizophagus</taxon>
    </lineage>
</organism>